<protein>
    <recommendedName>
        <fullName evidence="2">MULE transposase domain-containing protein</fullName>
    </recommendedName>
</protein>
<dbReference type="SUPFAM" id="SSF57756">
    <property type="entry name" value="Retrovirus zinc finger-like domains"/>
    <property type="match status" value="1"/>
</dbReference>
<evidence type="ECO:0000256" key="1">
    <source>
        <dbReference type="SAM" id="MobiDB-lite"/>
    </source>
</evidence>
<name>A0ABR2TBG8_9ROSI</name>
<dbReference type="InterPro" id="IPR018289">
    <property type="entry name" value="MULE_transposase_dom"/>
</dbReference>
<reference evidence="3 4" key="1">
    <citation type="journal article" date="2024" name="G3 (Bethesda)">
        <title>Genome assembly of Hibiscus sabdariffa L. provides insights into metabolisms of medicinal natural products.</title>
        <authorList>
            <person name="Kim T."/>
        </authorList>
    </citation>
    <scope>NUCLEOTIDE SEQUENCE [LARGE SCALE GENOMIC DNA]</scope>
    <source>
        <strain evidence="3">TK-2024</strain>
        <tissue evidence="3">Old leaves</tissue>
    </source>
</reference>
<dbReference type="Proteomes" id="UP001396334">
    <property type="component" value="Unassembled WGS sequence"/>
</dbReference>
<feature type="region of interest" description="Disordered" evidence="1">
    <location>
        <begin position="235"/>
        <end position="254"/>
    </location>
</feature>
<feature type="compositionally biased region" description="Basic residues" evidence="1">
    <location>
        <begin position="237"/>
        <end position="248"/>
    </location>
</feature>
<dbReference type="EMBL" id="JBBPBN010000006">
    <property type="protein sequence ID" value="KAK9034841.1"/>
    <property type="molecule type" value="Genomic_DNA"/>
</dbReference>
<keyword evidence="4" id="KW-1185">Reference proteome</keyword>
<comment type="caution">
    <text evidence="3">The sequence shown here is derived from an EMBL/GenBank/DDBJ whole genome shotgun (WGS) entry which is preliminary data.</text>
</comment>
<evidence type="ECO:0000313" key="3">
    <source>
        <dbReference type="EMBL" id="KAK9034841.1"/>
    </source>
</evidence>
<dbReference type="PANTHER" id="PTHR47718:SF9">
    <property type="entry name" value="PROTEIN FAR1-RELATED SEQUENCE"/>
    <property type="match status" value="1"/>
</dbReference>
<proteinExistence type="predicted"/>
<dbReference type="InterPro" id="IPR036875">
    <property type="entry name" value="Znf_CCHC_sf"/>
</dbReference>
<evidence type="ECO:0000259" key="2">
    <source>
        <dbReference type="Pfam" id="PF10551"/>
    </source>
</evidence>
<sequence length="316" mass="36482">MLGADDAKNVIEYLKSAKKETKMFQYAFTVDEDRRLEHLFWCRSQSFDWYKKYGDVVVFDTTYRVNAYDMPCGIFVGIDNHGKIILFGCAILRNETTSAIKWLMKTFVSIMKKAPKTIITDQDPWMTQAIATEMPTTKHSFCIWHITSKFSCWFAALLRNDYRSWCADFYQLYKMIVPEEFEYNWSLMVAKYKLEDNKHIQATSTGQETVDEDIFPDKCTPIGNVLGGGDEVLCPPHSKRKGRPKTKREKSEKELRKKKTKSCSICKQLGHTKSTCPNNENISVVDNMDASVSFASHKRQKKTVVDGLNPVFSLKF</sequence>
<dbReference type="Pfam" id="PF10551">
    <property type="entry name" value="MULE"/>
    <property type="match status" value="1"/>
</dbReference>
<gene>
    <name evidence="3" type="ORF">V6N11_076898</name>
</gene>
<feature type="domain" description="MULE transposase" evidence="2">
    <location>
        <begin position="56"/>
        <end position="148"/>
    </location>
</feature>
<organism evidence="3 4">
    <name type="scientific">Hibiscus sabdariffa</name>
    <name type="common">roselle</name>
    <dbReference type="NCBI Taxonomy" id="183260"/>
    <lineage>
        <taxon>Eukaryota</taxon>
        <taxon>Viridiplantae</taxon>
        <taxon>Streptophyta</taxon>
        <taxon>Embryophyta</taxon>
        <taxon>Tracheophyta</taxon>
        <taxon>Spermatophyta</taxon>
        <taxon>Magnoliopsida</taxon>
        <taxon>eudicotyledons</taxon>
        <taxon>Gunneridae</taxon>
        <taxon>Pentapetalae</taxon>
        <taxon>rosids</taxon>
        <taxon>malvids</taxon>
        <taxon>Malvales</taxon>
        <taxon>Malvaceae</taxon>
        <taxon>Malvoideae</taxon>
        <taxon>Hibiscus</taxon>
    </lineage>
</organism>
<accession>A0ABR2TBG8</accession>
<evidence type="ECO:0000313" key="4">
    <source>
        <dbReference type="Proteomes" id="UP001396334"/>
    </source>
</evidence>
<dbReference type="PANTHER" id="PTHR47718">
    <property type="entry name" value="OS01G0519700 PROTEIN"/>
    <property type="match status" value="1"/>
</dbReference>